<organism evidence="2 3">
    <name type="scientific">Phytophthora infestans</name>
    <name type="common">Potato late blight agent</name>
    <name type="synonym">Botrytis infestans</name>
    <dbReference type="NCBI Taxonomy" id="4787"/>
    <lineage>
        <taxon>Eukaryota</taxon>
        <taxon>Sar</taxon>
        <taxon>Stramenopiles</taxon>
        <taxon>Oomycota</taxon>
        <taxon>Peronosporomycetes</taxon>
        <taxon>Peronosporales</taxon>
        <taxon>Peronosporaceae</taxon>
        <taxon>Phytophthora</taxon>
    </lineage>
</organism>
<evidence type="ECO:0000256" key="1">
    <source>
        <dbReference type="SAM" id="MobiDB-lite"/>
    </source>
</evidence>
<dbReference type="AlphaFoldDB" id="A0A8S9UPT0"/>
<evidence type="ECO:0000313" key="2">
    <source>
        <dbReference type="EMBL" id="KAF4142875.1"/>
    </source>
</evidence>
<name>A0A8S9UPT0_PHYIN</name>
<protein>
    <submittedName>
        <fullName evidence="2">Uncharacterized protein</fullName>
    </submittedName>
</protein>
<comment type="caution">
    <text evidence="2">The sequence shown here is derived from an EMBL/GenBank/DDBJ whole genome shotgun (WGS) entry which is preliminary data.</text>
</comment>
<proteinExistence type="predicted"/>
<evidence type="ECO:0000313" key="3">
    <source>
        <dbReference type="Proteomes" id="UP000704712"/>
    </source>
</evidence>
<feature type="region of interest" description="Disordered" evidence="1">
    <location>
        <begin position="18"/>
        <end position="38"/>
    </location>
</feature>
<accession>A0A8S9UPT0</accession>
<dbReference type="EMBL" id="JAACNO010001132">
    <property type="protein sequence ID" value="KAF4142875.1"/>
    <property type="molecule type" value="Genomic_DNA"/>
</dbReference>
<gene>
    <name evidence="2" type="ORF">GN958_ATG07938</name>
</gene>
<reference evidence="2" key="1">
    <citation type="submission" date="2020-03" db="EMBL/GenBank/DDBJ databases">
        <title>Hybrid Assembly of Korean Phytophthora infestans isolates.</title>
        <authorList>
            <person name="Prokchorchik M."/>
            <person name="Lee Y."/>
            <person name="Seo J."/>
            <person name="Cho J.-H."/>
            <person name="Park Y.-E."/>
            <person name="Jang D.-C."/>
            <person name="Im J.-S."/>
            <person name="Choi J.-G."/>
            <person name="Park H.-J."/>
            <person name="Lee G.-B."/>
            <person name="Lee Y.-G."/>
            <person name="Hong S.-Y."/>
            <person name="Cho K."/>
            <person name="Sohn K.H."/>
        </authorList>
    </citation>
    <scope>NUCLEOTIDE SEQUENCE</scope>
    <source>
        <strain evidence="2">KR_2_A2</strain>
    </source>
</reference>
<dbReference type="Proteomes" id="UP000704712">
    <property type="component" value="Unassembled WGS sequence"/>
</dbReference>
<sequence>MKDIRSWLVAPPTLAKPDQAYVPPSLSTEAEGGHQDADLSGTRRVVMSSTHKRPRSTPWLQTRKRLKLSVEECSLKRRVQISGEIVELKENSIVLGPFGNEMVDGGTGDEGLRDKLKPITAPSGTGIADCTSTFVENVIDVDSGASLWTVNGGSNGGQFASAIKVSADVTEEIPPRDAAKNYRIRELAFTQKLQKTYRLMNLNKRIPGGKSKRRPDGFLDLPSHCVVVEIDEDQHAAYKSKLGVVHPPVVKFTAKKIITNKEEFQSRFKVLKNAVECAVMAIPKPGEKAAIRVKELFFDGFEDVE</sequence>